<dbReference type="AlphaFoldDB" id="A0A856MH62"/>
<dbReference type="SUPFAM" id="SSF52266">
    <property type="entry name" value="SGNH hydrolase"/>
    <property type="match status" value="1"/>
</dbReference>
<gene>
    <name evidence="2" type="ORF">DP114_18305</name>
</gene>
<evidence type="ECO:0000313" key="3">
    <source>
        <dbReference type="Proteomes" id="UP000503129"/>
    </source>
</evidence>
<dbReference type="KEGG" id="bsen:DP114_18305"/>
<proteinExistence type="predicted"/>
<dbReference type="InterPro" id="IPR036514">
    <property type="entry name" value="SGNH_hydro_sf"/>
</dbReference>
<evidence type="ECO:0000259" key="1">
    <source>
        <dbReference type="Pfam" id="PF13472"/>
    </source>
</evidence>
<organism evidence="2 3">
    <name type="scientific">Brasilonema sennae CENA114</name>
    <dbReference type="NCBI Taxonomy" id="415709"/>
    <lineage>
        <taxon>Bacteria</taxon>
        <taxon>Bacillati</taxon>
        <taxon>Cyanobacteriota</taxon>
        <taxon>Cyanophyceae</taxon>
        <taxon>Nostocales</taxon>
        <taxon>Scytonemataceae</taxon>
        <taxon>Brasilonema</taxon>
        <taxon>Bromeliae group (in: Brasilonema)</taxon>
    </lineage>
</organism>
<dbReference type="PANTHER" id="PTHR14209">
    <property type="entry name" value="ISOAMYL ACETATE-HYDROLYZING ESTERASE 1"/>
    <property type="match status" value="1"/>
</dbReference>
<dbReference type="EMBL" id="CP030118">
    <property type="protein sequence ID" value="QDL09584.1"/>
    <property type="molecule type" value="Genomic_DNA"/>
</dbReference>
<dbReference type="Proteomes" id="UP000503129">
    <property type="component" value="Chromosome"/>
</dbReference>
<evidence type="ECO:0000313" key="2">
    <source>
        <dbReference type="EMBL" id="QDL09584.1"/>
    </source>
</evidence>
<name>A0A856MH62_9CYAN</name>
<keyword evidence="3" id="KW-1185">Reference proteome</keyword>
<protein>
    <submittedName>
        <fullName evidence="2">Lipase</fullName>
    </submittedName>
</protein>
<dbReference type="PANTHER" id="PTHR14209:SF19">
    <property type="entry name" value="ISOAMYL ACETATE-HYDROLYZING ESTERASE 1 HOMOLOG"/>
    <property type="match status" value="1"/>
</dbReference>
<dbReference type="InterPro" id="IPR045136">
    <property type="entry name" value="Iah1-like"/>
</dbReference>
<dbReference type="RefSeq" id="WP_171976744.1">
    <property type="nucleotide sequence ID" value="NZ_CAWOXK010000001.1"/>
</dbReference>
<feature type="domain" description="SGNH hydrolase-type esterase" evidence="1">
    <location>
        <begin position="12"/>
        <end position="188"/>
    </location>
</feature>
<dbReference type="Gene3D" id="3.40.50.1110">
    <property type="entry name" value="SGNH hydrolase"/>
    <property type="match status" value="1"/>
</dbReference>
<dbReference type="Pfam" id="PF13472">
    <property type="entry name" value="Lipase_GDSL_2"/>
    <property type="match status" value="1"/>
</dbReference>
<accession>A0A856MH62</accession>
<sequence>MSKYRPQIRICFLGESFVNGTGDPEFLGWTGRICVHAARTGYDITFYNLGVRRETSTQLRQRWLKEVSYRLPKEYDGRVVFSFGVNDTTLINGKPRVELADSIENVRSILSTAKQLYPVLMVGPPPCADEEQDGRDHRIVNLSKQFAVVCDQLNIPYLDIFPILQKSNIWQDEARNNDGAHPRAGGYAKFAEIVQSWDGWLNWFDL</sequence>
<dbReference type="InterPro" id="IPR013830">
    <property type="entry name" value="SGNH_hydro"/>
</dbReference>
<reference evidence="2 3" key="1">
    <citation type="submission" date="2018-06" db="EMBL/GenBank/DDBJ databases">
        <title>Comparative genomics of Brasilonema spp. strains.</title>
        <authorList>
            <person name="Alvarenga D.O."/>
            <person name="Fiore M.F."/>
            <person name="Varani A.M."/>
        </authorList>
    </citation>
    <scope>NUCLEOTIDE SEQUENCE [LARGE SCALE GENOMIC DNA]</scope>
    <source>
        <strain evidence="2 3">CENA114</strain>
    </source>
</reference>